<comment type="caution">
    <text evidence="2">The sequence shown here is derived from an EMBL/GenBank/DDBJ whole genome shotgun (WGS) entry which is preliminary data.</text>
</comment>
<sequence>MFWFYGFKSYLIINDQSGMILIKVTTANVDDRKPVLEMADEIWGCLYGEKGISMIHWSGNLQTRE</sequence>
<evidence type="ECO:0000313" key="3">
    <source>
        <dbReference type="Proteomes" id="UP000219020"/>
    </source>
</evidence>
<keyword evidence="3" id="KW-1185">Reference proteome</keyword>
<gene>
    <name evidence="2" type="ORF">BTN49_0506</name>
</gene>
<dbReference type="GeneID" id="66950972"/>
<evidence type="ECO:0000313" key="2">
    <source>
        <dbReference type="EMBL" id="PCS23537.1"/>
    </source>
</evidence>
<dbReference type="RefSeq" id="WP_097355812.1">
    <property type="nucleotide sequence ID" value="NZ_CAWNJE010000005.1"/>
</dbReference>
<dbReference type="EMBL" id="NBYY01000009">
    <property type="protein sequence ID" value="PCS23537.1"/>
    <property type="molecule type" value="Genomic_DNA"/>
</dbReference>
<dbReference type="Proteomes" id="UP000219020">
    <property type="component" value="Unassembled WGS sequence"/>
</dbReference>
<accession>A0A2A5T5V0</accession>
<feature type="domain" description="Transposase DDE" evidence="1">
    <location>
        <begin position="2"/>
        <end position="52"/>
    </location>
</feature>
<dbReference type="AlphaFoldDB" id="A0A2A5T5V0"/>
<evidence type="ECO:0000259" key="1">
    <source>
        <dbReference type="Pfam" id="PF13612"/>
    </source>
</evidence>
<organism evidence="2 3">
    <name type="scientific">Candidatus Enterovibrio escicola</name>
    <dbReference type="NCBI Taxonomy" id="1927127"/>
    <lineage>
        <taxon>Bacteria</taxon>
        <taxon>Pseudomonadati</taxon>
        <taxon>Pseudomonadota</taxon>
        <taxon>Gammaproteobacteria</taxon>
        <taxon>Vibrionales</taxon>
        <taxon>Vibrionaceae</taxon>
        <taxon>Enterovibrio</taxon>
    </lineage>
</organism>
<protein>
    <submittedName>
        <fullName evidence="2">Mobile element protein</fullName>
    </submittedName>
</protein>
<reference evidence="3" key="1">
    <citation type="submission" date="2017-04" db="EMBL/GenBank/DDBJ databases">
        <title>Genome evolution of the luminous symbionts of deep sea anglerfish.</title>
        <authorList>
            <person name="Hendry T.A."/>
        </authorList>
    </citation>
    <scope>NUCLEOTIDE SEQUENCE [LARGE SCALE GENOMIC DNA]</scope>
</reference>
<name>A0A2A5T5V0_9GAMM</name>
<dbReference type="InterPro" id="IPR025668">
    <property type="entry name" value="Tnp_DDE_dom"/>
</dbReference>
<dbReference type="Pfam" id="PF13612">
    <property type="entry name" value="DDE_Tnp_1_3"/>
    <property type="match status" value="1"/>
</dbReference>
<proteinExistence type="predicted"/>